<dbReference type="SUPFAM" id="SSF75304">
    <property type="entry name" value="Amidase signature (AS) enzymes"/>
    <property type="match status" value="1"/>
</dbReference>
<evidence type="ECO:0000313" key="2">
    <source>
        <dbReference type="EMBL" id="KAK0391825.1"/>
    </source>
</evidence>
<dbReference type="GO" id="GO:0003824">
    <property type="term" value="F:catalytic activity"/>
    <property type="evidence" value="ECO:0007669"/>
    <property type="project" value="InterPro"/>
</dbReference>
<dbReference type="Pfam" id="PF01425">
    <property type="entry name" value="Amidase"/>
    <property type="match status" value="1"/>
</dbReference>
<dbReference type="PANTHER" id="PTHR11895">
    <property type="entry name" value="TRANSAMIDASE"/>
    <property type="match status" value="1"/>
</dbReference>
<feature type="domain" description="Amidase" evidence="1">
    <location>
        <begin position="27"/>
        <end position="417"/>
    </location>
</feature>
<protein>
    <recommendedName>
        <fullName evidence="1">Amidase domain-containing protein</fullName>
    </recommendedName>
</protein>
<organism evidence="2 3">
    <name type="scientific">Sarocladium strictum</name>
    <name type="common">Black bundle disease fungus</name>
    <name type="synonym">Acremonium strictum</name>
    <dbReference type="NCBI Taxonomy" id="5046"/>
    <lineage>
        <taxon>Eukaryota</taxon>
        <taxon>Fungi</taxon>
        <taxon>Dikarya</taxon>
        <taxon>Ascomycota</taxon>
        <taxon>Pezizomycotina</taxon>
        <taxon>Sordariomycetes</taxon>
        <taxon>Hypocreomycetidae</taxon>
        <taxon>Hypocreales</taxon>
        <taxon>Sarocladiaceae</taxon>
        <taxon>Sarocladium</taxon>
    </lineage>
</organism>
<evidence type="ECO:0000259" key="1">
    <source>
        <dbReference type="Pfam" id="PF01425"/>
    </source>
</evidence>
<proteinExistence type="predicted"/>
<keyword evidence="3" id="KW-1185">Reference proteome</keyword>
<comment type="caution">
    <text evidence="2">The sequence shown here is derived from an EMBL/GenBank/DDBJ whole genome shotgun (WGS) entry which is preliminary data.</text>
</comment>
<sequence length="438" mass="47559">MDSYKLTATQVLDKYKSDELTVEQYAESLLARVRSRDPTVKAWAYLDPELVLARARALDQLPKDKRGPLHGVAIGVKDVIYTKDMPTAYNSPIYDRSFPKVDAASVQILRNAGALIFGKTRTTEFAATVVGPSTTNAHSAKRTPGGSSAGSGAAVGDLQVPLALGTQTGGSTIRPGSFNGIYALKPTWGAISREGQKLYSLILDVLGLYARSTADLDLLAEVFDLHDDEASLFQGVKGAKFAFCKTPNWDHAGEGTMNALEKAVSLLRSHGATVEELVLPEAFDKVTLWHEIILAGDGHAAFLPDYRTNKAQLDQFLQGHAERIAGWTRKQQLEAFDGIANLRPVIDEIAGRYEAIIVPSVPDEAPEGLEYTGSAIFNSMWTALHTPVVNIPGFKGANDMPIGLSLVAPRYRDRHLLKVSQAVGEIFEAEGGWKRDKI</sequence>
<name>A0AA39GQR5_SARSR</name>
<gene>
    <name evidence="2" type="ORF">NLU13_1324</name>
</gene>
<dbReference type="InterPro" id="IPR023631">
    <property type="entry name" value="Amidase_dom"/>
</dbReference>
<accession>A0AA39GQR5</accession>
<dbReference type="Gene3D" id="3.90.1300.10">
    <property type="entry name" value="Amidase signature (AS) domain"/>
    <property type="match status" value="1"/>
</dbReference>
<dbReference type="InterPro" id="IPR000120">
    <property type="entry name" value="Amidase"/>
</dbReference>
<dbReference type="Proteomes" id="UP001175261">
    <property type="component" value="Unassembled WGS sequence"/>
</dbReference>
<dbReference type="AlphaFoldDB" id="A0AA39GQR5"/>
<dbReference type="EMBL" id="JAPDFR010000001">
    <property type="protein sequence ID" value="KAK0391825.1"/>
    <property type="molecule type" value="Genomic_DNA"/>
</dbReference>
<dbReference type="InterPro" id="IPR036928">
    <property type="entry name" value="AS_sf"/>
</dbReference>
<evidence type="ECO:0000313" key="3">
    <source>
        <dbReference type="Proteomes" id="UP001175261"/>
    </source>
</evidence>
<reference evidence="2" key="1">
    <citation type="submission" date="2022-10" db="EMBL/GenBank/DDBJ databases">
        <title>Determination and structural analysis of whole genome sequence of Sarocladium strictum F4-1.</title>
        <authorList>
            <person name="Hu L."/>
            <person name="Jiang Y."/>
        </authorList>
    </citation>
    <scope>NUCLEOTIDE SEQUENCE</scope>
    <source>
        <strain evidence="2">F4-1</strain>
    </source>
</reference>
<dbReference type="PANTHER" id="PTHR11895:SF7">
    <property type="entry name" value="GLUTAMYL-TRNA(GLN) AMIDOTRANSFERASE SUBUNIT A, MITOCHONDRIAL"/>
    <property type="match status" value="1"/>
</dbReference>